<keyword evidence="8" id="KW-1185">Reference proteome</keyword>
<keyword evidence="1 6" id="KW-0055">Arginine biosynthesis</keyword>
<dbReference type="EMBL" id="VLNY01000012">
    <property type="protein sequence ID" value="KAA0021107.1"/>
    <property type="molecule type" value="Genomic_DNA"/>
</dbReference>
<dbReference type="Gene3D" id="3.40.640.10">
    <property type="entry name" value="Type I PLP-dependent aspartate aminotransferase-like (Major domain)"/>
    <property type="match status" value="1"/>
</dbReference>
<evidence type="ECO:0000256" key="6">
    <source>
        <dbReference type="HAMAP-Rule" id="MF_01107"/>
    </source>
</evidence>
<dbReference type="InterPro" id="IPR015424">
    <property type="entry name" value="PyrdxlP-dep_Trfase"/>
</dbReference>
<dbReference type="GO" id="GO:0005737">
    <property type="term" value="C:cytoplasm"/>
    <property type="evidence" value="ECO:0007669"/>
    <property type="project" value="UniProtKB-SubCell"/>
</dbReference>
<dbReference type="InterPro" id="IPR050103">
    <property type="entry name" value="Class-III_PLP-dep_AT"/>
</dbReference>
<evidence type="ECO:0000313" key="7">
    <source>
        <dbReference type="EMBL" id="KAA0021107.1"/>
    </source>
</evidence>
<dbReference type="PIRSF" id="PIRSF000521">
    <property type="entry name" value="Transaminase_4ab_Lys_Orn"/>
    <property type="match status" value="1"/>
</dbReference>
<keyword evidence="3 6" id="KW-0028">Amino-acid biosynthesis</keyword>
<feature type="binding site" evidence="6">
    <location>
        <begin position="107"/>
        <end position="108"/>
    </location>
    <ligand>
        <name>pyridoxal 5'-phosphate</name>
        <dbReference type="ChEBI" id="CHEBI:597326"/>
    </ligand>
</feature>
<proteinExistence type="inferred from homology"/>
<gene>
    <name evidence="6" type="primary">argD</name>
    <name evidence="7" type="ORF">FOY51_21050</name>
</gene>
<comment type="pathway">
    <text evidence="6">Amino-acid biosynthesis; L-arginine biosynthesis; N(2)-acetyl-L-ornithine from L-glutamate: step 4/4.</text>
</comment>
<dbReference type="SUPFAM" id="SSF53383">
    <property type="entry name" value="PLP-dependent transferases"/>
    <property type="match status" value="1"/>
</dbReference>
<keyword evidence="5 6" id="KW-0663">Pyridoxal phosphate</keyword>
<reference evidence="7 8" key="1">
    <citation type="submission" date="2019-07" db="EMBL/GenBank/DDBJ databases">
        <title>Rhodococcus cavernicolus sp. nov., isolated from a cave.</title>
        <authorList>
            <person name="Lee S.D."/>
        </authorList>
    </citation>
    <scope>NUCLEOTIDE SEQUENCE [LARGE SCALE GENOMIC DNA]</scope>
    <source>
        <strain evidence="7 8">C1-24</strain>
    </source>
</reference>
<dbReference type="GO" id="GO:0042802">
    <property type="term" value="F:identical protein binding"/>
    <property type="evidence" value="ECO:0007669"/>
    <property type="project" value="TreeGrafter"/>
</dbReference>
<evidence type="ECO:0000256" key="3">
    <source>
        <dbReference type="ARBA" id="ARBA00022605"/>
    </source>
</evidence>
<protein>
    <recommendedName>
        <fullName evidence="6">Acetylornithine aminotransferase</fullName>
        <shortName evidence="6">ACOAT</shortName>
        <ecNumber evidence="6">2.6.1.11</ecNumber>
    </recommendedName>
</protein>
<comment type="subcellular location">
    <subcellularLocation>
        <location evidence="6">Cytoplasm</location>
    </subcellularLocation>
</comment>
<feature type="binding site" evidence="6">
    <location>
        <begin position="218"/>
        <end position="221"/>
    </location>
    <ligand>
        <name>pyridoxal 5'-phosphate</name>
        <dbReference type="ChEBI" id="CHEBI:597326"/>
    </ligand>
</feature>
<keyword evidence="4 6" id="KW-0808">Transferase</keyword>
<comment type="caution">
    <text evidence="7">The sequence shown here is derived from an EMBL/GenBank/DDBJ whole genome shotgun (WGS) entry which is preliminary data.</text>
</comment>
<dbReference type="InterPro" id="IPR005814">
    <property type="entry name" value="Aminotrans_3"/>
</dbReference>
<comment type="miscellaneous">
    <text evidence="6">May also have succinyldiaminopimelate aminotransferase activity, thus carrying out the corresponding step in lysine biosynthesis.</text>
</comment>
<organism evidence="7 8">
    <name type="scientific">Antrihabitans cavernicola</name>
    <dbReference type="NCBI Taxonomy" id="2495913"/>
    <lineage>
        <taxon>Bacteria</taxon>
        <taxon>Bacillati</taxon>
        <taxon>Actinomycetota</taxon>
        <taxon>Actinomycetes</taxon>
        <taxon>Mycobacteriales</taxon>
        <taxon>Nocardiaceae</taxon>
        <taxon>Antrihabitans</taxon>
    </lineage>
</organism>
<comment type="similarity">
    <text evidence="6">Belongs to the class-III pyridoxal-phosphate-dependent aminotransferase family. ArgD subfamily.</text>
</comment>
<dbReference type="GO" id="GO:0006526">
    <property type="term" value="P:L-arginine biosynthetic process"/>
    <property type="evidence" value="ECO:0007669"/>
    <property type="project" value="UniProtKB-UniRule"/>
</dbReference>
<dbReference type="InterPro" id="IPR015421">
    <property type="entry name" value="PyrdxlP-dep_Trfase_major"/>
</dbReference>
<dbReference type="GO" id="GO:0030170">
    <property type="term" value="F:pyridoxal phosphate binding"/>
    <property type="evidence" value="ECO:0007669"/>
    <property type="project" value="InterPro"/>
</dbReference>
<dbReference type="NCBIfam" id="TIGR00707">
    <property type="entry name" value="argD"/>
    <property type="match status" value="1"/>
</dbReference>
<dbReference type="UniPathway" id="UPA00068">
    <property type="reaction ID" value="UER00109"/>
</dbReference>
<dbReference type="RefSeq" id="WP_149432226.1">
    <property type="nucleotide sequence ID" value="NZ_VLNY01000012.1"/>
</dbReference>
<feature type="binding site" evidence="6">
    <location>
        <position position="136"/>
    </location>
    <ligand>
        <name>N(2)-acetyl-L-ornithine</name>
        <dbReference type="ChEBI" id="CHEBI:57805"/>
    </ligand>
</feature>
<comment type="subunit">
    <text evidence="6">Homodimer.</text>
</comment>
<dbReference type="PANTHER" id="PTHR11986">
    <property type="entry name" value="AMINOTRANSFERASE CLASS III"/>
    <property type="match status" value="1"/>
</dbReference>
<evidence type="ECO:0000313" key="8">
    <source>
        <dbReference type="Proteomes" id="UP000322244"/>
    </source>
</evidence>
<dbReference type="PANTHER" id="PTHR11986:SF79">
    <property type="entry name" value="ACETYLORNITHINE AMINOTRANSFERASE, MITOCHONDRIAL"/>
    <property type="match status" value="1"/>
</dbReference>
<dbReference type="Gene3D" id="3.90.1150.10">
    <property type="entry name" value="Aspartate Aminotransferase, domain 1"/>
    <property type="match status" value="1"/>
</dbReference>
<dbReference type="Pfam" id="PF00202">
    <property type="entry name" value="Aminotran_3"/>
    <property type="match status" value="1"/>
</dbReference>
<name>A0A5A7S854_9NOCA</name>
<dbReference type="InterPro" id="IPR049704">
    <property type="entry name" value="Aminotrans_3_PPA_site"/>
</dbReference>
<dbReference type="AlphaFoldDB" id="A0A5A7S854"/>
<dbReference type="PROSITE" id="PS00600">
    <property type="entry name" value="AA_TRANSFER_CLASS_3"/>
    <property type="match status" value="1"/>
</dbReference>
<evidence type="ECO:0000256" key="1">
    <source>
        <dbReference type="ARBA" id="ARBA00022571"/>
    </source>
</evidence>
<evidence type="ECO:0000256" key="4">
    <source>
        <dbReference type="ARBA" id="ARBA00022679"/>
    </source>
</evidence>
<sequence>MSHTEQLQQRWSGAMMNNYGLPKVALVGGAGAVVRDADGKEYLDLLGGIAVNILGHAHPAIVEAVTTQLSTLGHTSNFYATEPGIELAEKLLAHLGHSGRVLLCNSGTEANEAAFKIARLTGRTKIVACEEAFHGRTMGALALTGQPAKREPFEPMPPGVVHVPFGDVAALEAAIDDDTAALFLEPILGESGVVVPPEGYLAAAREITARHRALLILDEVQTGIGRTGWFYAHQAFGIVPDVMTLAKGLGGGLPIGACVATGAAADLLQPGMHGTTFGGNPVCAAAALAVLKTVADEDLISQADAIGKEIAAGIEELSHPLVDHVRGAGLLLGIVLTDDVSADVDLAARDAGFLVNPAKPNVIRLAPPLNLTEAQAQKFISALPAILDAALDKKVKQ</sequence>
<evidence type="ECO:0000256" key="2">
    <source>
        <dbReference type="ARBA" id="ARBA00022576"/>
    </source>
</evidence>
<comment type="cofactor">
    <cofactor evidence="6">
        <name>pyridoxal 5'-phosphate</name>
        <dbReference type="ChEBI" id="CHEBI:597326"/>
    </cofactor>
    <text evidence="6">Binds 1 pyridoxal phosphate per subunit.</text>
</comment>
<comment type="catalytic activity">
    <reaction evidence="6">
        <text>N(2)-acetyl-L-ornithine + 2-oxoglutarate = N-acetyl-L-glutamate 5-semialdehyde + L-glutamate</text>
        <dbReference type="Rhea" id="RHEA:18049"/>
        <dbReference type="ChEBI" id="CHEBI:16810"/>
        <dbReference type="ChEBI" id="CHEBI:29123"/>
        <dbReference type="ChEBI" id="CHEBI:29985"/>
        <dbReference type="ChEBI" id="CHEBI:57805"/>
        <dbReference type="EC" id="2.6.1.11"/>
    </reaction>
</comment>
<dbReference type="GO" id="GO:0003992">
    <property type="term" value="F:N2-acetyl-L-ornithine:2-oxoglutarate 5-aminotransferase activity"/>
    <property type="evidence" value="ECO:0007669"/>
    <property type="project" value="UniProtKB-UniRule"/>
</dbReference>
<dbReference type="NCBIfam" id="NF002874">
    <property type="entry name" value="PRK03244.1"/>
    <property type="match status" value="1"/>
</dbReference>
<dbReference type="CDD" id="cd00610">
    <property type="entry name" value="OAT_like"/>
    <property type="match status" value="1"/>
</dbReference>
<feature type="binding site" evidence="6">
    <location>
        <position position="275"/>
    </location>
    <ligand>
        <name>N(2)-acetyl-L-ornithine</name>
        <dbReference type="ChEBI" id="CHEBI:57805"/>
    </ligand>
</feature>
<keyword evidence="2 6" id="KW-0032">Aminotransferase</keyword>
<dbReference type="EC" id="2.6.1.11" evidence="6"/>
<dbReference type="Proteomes" id="UP000322244">
    <property type="component" value="Unassembled WGS sequence"/>
</dbReference>
<accession>A0A5A7S854</accession>
<feature type="modified residue" description="N6-(pyridoxal phosphate)lysine" evidence="6">
    <location>
        <position position="247"/>
    </location>
</feature>
<dbReference type="FunFam" id="3.40.640.10:FF:000004">
    <property type="entry name" value="Acetylornithine aminotransferase"/>
    <property type="match status" value="1"/>
</dbReference>
<evidence type="ECO:0000256" key="5">
    <source>
        <dbReference type="ARBA" id="ARBA00022898"/>
    </source>
</evidence>
<dbReference type="InterPro" id="IPR015422">
    <property type="entry name" value="PyrdxlP-dep_Trfase_small"/>
</dbReference>
<dbReference type="OrthoDB" id="9801052at2"/>
<feature type="binding site" evidence="6">
    <location>
        <position position="276"/>
    </location>
    <ligand>
        <name>pyridoxal 5'-phosphate</name>
        <dbReference type="ChEBI" id="CHEBI:597326"/>
    </ligand>
</feature>
<feature type="binding site" evidence="6">
    <location>
        <position position="133"/>
    </location>
    <ligand>
        <name>pyridoxal 5'-phosphate</name>
        <dbReference type="ChEBI" id="CHEBI:597326"/>
    </ligand>
</feature>
<dbReference type="HAMAP" id="MF_01107">
    <property type="entry name" value="ArgD_aminotrans_3"/>
    <property type="match status" value="1"/>
</dbReference>
<keyword evidence="6" id="KW-0963">Cytoplasm</keyword>
<dbReference type="NCBIfam" id="NF002325">
    <property type="entry name" value="PRK01278.1"/>
    <property type="match status" value="1"/>
</dbReference>
<dbReference type="InterPro" id="IPR004636">
    <property type="entry name" value="AcOrn/SuccOrn_fam"/>
</dbReference>